<keyword evidence="2" id="KW-0805">Transcription regulation</keyword>
<evidence type="ECO:0000256" key="3">
    <source>
        <dbReference type="ARBA" id="ARBA00023125"/>
    </source>
</evidence>
<dbReference type="Pfam" id="PF02365">
    <property type="entry name" value="NAM"/>
    <property type="match status" value="1"/>
</dbReference>
<dbReference type="InParanoid" id="A0A3Q7F664"/>
<evidence type="ECO:0000256" key="5">
    <source>
        <dbReference type="ARBA" id="ARBA00023242"/>
    </source>
</evidence>
<comment type="subcellular location">
    <subcellularLocation>
        <location evidence="1">Nucleus</location>
    </subcellularLocation>
</comment>
<dbReference type="PANTHER" id="PTHR31744">
    <property type="entry name" value="PROTEIN CUP-SHAPED COTYLEDON 2-RELATED"/>
    <property type="match status" value="1"/>
</dbReference>
<dbReference type="InterPro" id="IPR003441">
    <property type="entry name" value="NAC-dom"/>
</dbReference>
<dbReference type="InterPro" id="IPR036093">
    <property type="entry name" value="NAC_dom_sf"/>
</dbReference>
<evidence type="ECO:0000313" key="8">
    <source>
        <dbReference type="EnsemblPlants" id="Solyc02g081270.3.1"/>
    </source>
</evidence>
<name>A0A3Q7F664_SOLLC</name>
<keyword evidence="4" id="KW-0804">Transcription</keyword>
<evidence type="ECO:0000313" key="9">
    <source>
        <dbReference type="Proteomes" id="UP000004994"/>
    </source>
</evidence>
<dbReference type="PROSITE" id="PS51005">
    <property type="entry name" value="NAC"/>
    <property type="match status" value="1"/>
</dbReference>
<dbReference type="FunCoup" id="A0A3Q7F664">
    <property type="interactions" value="303"/>
</dbReference>
<dbReference type="PaxDb" id="4081-Solyc02g081270.2.1"/>
<dbReference type="Proteomes" id="UP000004994">
    <property type="component" value="Chromosome 2"/>
</dbReference>
<dbReference type="FunFam" id="2.170.150.80:FF:000002">
    <property type="entry name" value="Nac domain-containing protein 86"/>
    <property type="match status" value="1"/>
</dbReference>
<organism evidence="8">
    <name type="scientific">Solanum lycopersicum</name>
    <name type="common">Tomato</name>
    <name type="synonym">Lycopersicon esculentum</name>
    <dbReference type="NCBI Taxonomy" id="4081"/>
    <lineage>
        <taxon>Eukaryota</taxon>
        <taxon>Viridiplantae</taxon>
        <taxon>Streptophyta</taxon>
        <taxon>Embryophyta</taxon>
        <taxon>Tracheophyta</taxon>
        <taxon>Spermatophyta</taxon>
        <taxon>Magnoliopsida</taxon>
        <taxon>eudicotyledons</taxon>
        <taxon>Gunneridae</taxon>
        <taxon>Pentapetalae</taxon>
        <taxon>asterids</taxon>
        <taxon>lamiids</taxon>
        <taxon>Solanales</taxon>
        <taxon>Solanaceae</taxon>
        <taxon>Solanoideae</taxon>
        <taxon>Solaneae</taxon>
        <taxon>Solanum</taxon>
        <taxon>Solanum subgen. Lycopersicon</taxon>
    </lineage>
</organism>
<protein>
    <recommendedName>
        <fullName evidence="7">NAC domain-containing protein</fullName>
    </recommendedName>
</protein>
<reference evidence="8" key="2">
    <citation type="submission" date="2019-01" db="UniProtKB">
        <authorList>
            <consortium name="EnsemblPlants"/>
        </authorList>
    </citation>
    <scope>IDENTIFICATION</scope>
    <source>
        <strain evidence="8">cv. Heinz 1706</strain>
    </source>
</reference>
<proteinExistence type="predicted"/>
<reference evidence="8" key="1">
    <citation type="journal article" date="2012" name="Nature">
        <title>The tomato genome sequence provides insights into fleshy fruit evolution.</title>
        <authorList>
            <consortium name="Tomato Genome Consortium"/>
        </authorList>
    </citation>
    <scope>NUCLEOTIDE SEQUENCE [LARGE SCALE GENOMIC DNA]</scope>
    <source>
        <strain evidence="8">cv. Heinz 1706</strain>
    </source>
</reference>
<feature type="domain" description="NAC" evidence="7">
    <location>
        <begin position="6"/>
        <end position="156"/>
    </location>
</feature>
<keyword evidence="5" id="KW-0539">Nucleus</keyword>
<evidence type="ECO:0000256" key="6">
    <source>
        <dbReference type="SAM" id="MobiDB-lite"/>
    </source>
</evidence>
<dbReference type="AlphaFoldDB" id="A0A3Q7F664"/>
<dbReference type="GO" id="GO:0006355">
    <property type="term" value="P:regulation of DNA-templated transcription"/>
    <property type="evidence" value="ECO:0007669"/>
    <property type="project" value="InterPro"/>
</dbReference>
<evidence type="ECO:0000256" key="4">
    <source>
        <dbReference type="ARBA" id="ARBA00023163"/>
    </source>
</evidence>
<sequence length="740" mass="84676">MAPVSLPPGFRFHPTDEELVAYYLKRKINAKKIELDIIPEVDLYKCEPWDLPGKSLLPSKDLEWYFFSPRDRKYPNGSRTNRATKAGYWKATGKDRKVNSQTRSVGMKKTLVYYRGRAPHGARTDWVMHEYRLDERECEVANGLQDAYALCRVIKKNLNTTNGAKIGEQQYYGNAATSDRSSSVDHVYSHDGGRSCHDMMESSHGLMPSSSSSTSMAVHGSSPINDNVCAPSEADDDKWMQYLSSNEPNFTFNNSLQPIPNCGTLPFPPSKVDIALECARLQHRFTLPQLEIQDFPQVGSYADHAKIPAQSSFIQQASQNHVINQDYSWGGNYNSSCAPNMDDDFSFLIPLNNSNQIHHHGDLGSFNFMEQDENVIRSIDIGDFDHHDFKSDRMVENLRWIGMSNRDLEKTFLEDYKTVPLENVATVHIEEHELQGENSGHSNSFITGFNETEANNFSIGFDNFLDNDGDIDGFSNSPSFEVYEKVEVNHGFFIATRQASKTFYHQVTPSRTLKIHKNLVPLHDFPKSSINNFVTRPWTTTMRTLVGMVAILQTFWIYFGECLELEVKGFKLEDKKGVYEECCLIEGVEKKIKKVHDFKWDFYEQNKFLIGEKQEEGIKYCCYVEKKWPNYLTLSLDYANAAIPTVKVGNISKVGDSAYFRIYYGQTFKVIKNTLDGKSYLLIQNNTRMASRTKYCTSRIKSFVIPLANYSIETDYFFPVSFFEVRMHSFSIILIAVLLD</sequence>
<evidence type="ECO:0000256" key="1">
    <source>
        <dbReference type="ARBA" id="ARBA00004123"/>
    </source>
</evidence>
<evidence type="ECO:0000256" key="2">
    <source>
        <dbReference type="ARBA" id="ARBA00023015"/>
    </source>
</evidence>
<dbReference type="Gene3D" id="2.170.150.80">
    <property type="entry name" value="NAC domain"/>
    <property type="match status" value="1"/>
</dbReference>
<keyword evidence="3" id="KW-0238">DNA-binding</keyword>
<keyword evidence="9" id="KW-1185">Reference proteome</keyword>
<dbReference type="STRING" id="4081.A0A3Q7F664"/>
<evidence type="ECO:0000259" key="7">
    <source>
        <dbReference type="PROSITE" id="PS51005"/>
    </source>
</evidence>
<dbReference type="GO" id="GO:0003677">
    <property type="term" value="F:DNA binding"/>
    <property type="evidence" value="ECO:0007669"/>
    <property type="project" value="UniProtKB-KW"/>
</dbReference>
<dbReference type="PANTHER" id="PTHR31744:SF210">
    <property type="entry name" value="NAC DOMAIN-CONTAINING PROTEIN 86-LIKE"/>
    <property type="match status" value="1"/>
</dbReference>
<accession>A0A3Q7F664</accession>
<dbReference type="EnsemblPlants" id="Solyc02g081270.3.1">
    <property type="protein sequence ID" value="Solyc02g081270.3.1"/>
    <property type="gene ID" value="Solyc02g081270.3"/>
</dbReference>
<dbReference type="GO" id="GO:0005634">
    <property type="term" value="C:nucleus"/>
    <property type="evidence" value="ECO:0007669"/>
    <property type="project" value="UniProtKB-SubCell"/>
</dbReference>
<dbReference type="OMA" id="ERECEIN"/>
<dbReference type="Gramene" id="Solyc02g081270.3.1">
    <property type="protein sequence ID" value="Solyc02g081270.3.1"/>
    <property type="gene ID" value="Solyc02g081270.3"/>
</dbReference>
<feature type="region of interest" description="Disordered" evidence="6">
    <location>
        <begin position="202"/>
        <end position="221"/>
    </location>
</feature>
<dbReference type="SUPFAM" id="SSF101941">
    <property type="entry name" value="NAC domain"/>
    <property type="match status" value="1"/>
</dbReference>